<feature type="domain" description="Chitin-binding type-4" evidence="4">
    <location>
        <begin position="28"/>
        <end position="203"/>
    </location>
</feature>
<name>A0A1H3RS98_9ACTN</name>
<accession>A0A1H3RS98</accession>
<evidence type="ECO:0000313" key="5">
    <source>
        <dbReference type="EMBL" id="SDZ28128.1"/>
    </source>
</evidence>
<dbReference type="PANTHER" id="PTHR34823">
    <property type="entry name" value="GLCNAC-BINDING PROTEIN A"/>
    <property type="match status" value="1"/>
</dbReference>
<keyword evidence="2" id="KW-1133">Transmembrane helix</keyword>
<feature type="signal peptide" evidence="3">
    <location>
        <begin position="1"/>
        <end position="27"/>
    </location>
</feature>
<evidence type="ECO:0000256" key="2">
    <source>
        <dbReference type="SAM" id="Phobius"/>
    </source>
</evidence>
<evidence type="ECO:0000256" key="1">
    <source>
        <dbReference type="ARBA" id="ARBA00022729"/>
    </source>
</evidence>
<dbReference type="SUPFAM" id="SSF81296">
    <property type="entry name" value="E set domains"/>
    <property type="match status" value="1"/>
</dbReference>
<dbReference type="PANTHER" id="PTHR34823:SF1">
    <property type="entry name" value="CHITIN-BINDING TYPE-4 DOMAIN-CONTAINING PROTEIN"/>
    <property type="match status" value="1"/>
</dbReference>
<feature type="chain" id="PRO_5017269741" evidence="3">
    <location>
        <begin position="28"/>
        <end position="291"/>
    </location>
</feature>
<dbReference type="STRING" id="405436.SAMN05444365_10917"/>
<reference evidence="6" key="1">
    <citation type="submission" date="2016-10" db="EMBL/GenBank/DDBJ databases">
        <authorList>
            <person name="Varghese N."/>
            <person name="Submissions S."/>
        </authorList>
    </citation>
    <scope>NUCLEOTIDE SEQUENCE [LARGE SCALE GENOMIC DNA]</scope>
    <source>
        <strain evidence="6">DSM 45245</strain>
    </source>
</reference>
<dbReference type="Gene3D" id="2.70.50.50">
    <property type="entry name" value="chitin-binding protein cbp21"/>
    <property type="match status" value="1"/>
</dbReference>
<gene>
    <name evidence="5" type="ORF">SAMN05444365_10917</name>
</gene>
<evidence type="ECO:0000256" key="3">
    <source>
        <dbReference type="SAM" id="SignalP"/>
    </source>
</evidence>
<keyword evidence="2" id="KW-0812">Transmembrane</keyword>
<organism evidence="5 6">
    <name type="scientific">Micromonospora pattaloongensis</name>
    <dbReference type="NCBI Taxonomy" id="405436"/>
    <lineage>
        <taxon>Bacteria</taxon>
        <taxon>Bacillati</taxon>
        <taxon>Actinomycetota</taxon>
        <taxon>Actinomycetes</taxon>
        <taxon>Micromonosporales</taxon>
        <taxon>Micromonosporaceae</taxon>
        <taxon>Micromonospora</taxon>
    </lineage>
</organism>
<dbReference type="InterPro" id="IPR014756">
    <property type="entry name" value="Ig_E-set"/>
</dbReference>
<sequence>MTVRRTLAALGLAPVLLLAAAPTPARAHGAMTDPVSRAAACASEQRAGLPVCRAAVAAGGGHALADWDNLRIANVRGRDRERIPDGQLCSGGLDRFAGLDLARGDWPTTRLRAGSPFTFRYGIRIPHRGTFRLYLTRDGYDPARPLRWSDLDVRPFLTATDPALRSGAYTMTGTLPARTGRHVIYTIWQNSDTPDTYYSCSDVVLTGAGGAAPTARPSATLRATASASPSASAAASPVVSTAATPAAETAALDPVARIEQDPVRRLALPAAASLVLVAVAVAVALRRRRRA</sequence>
<evidence type="ECO:0000259" key="4">
    <source>
        <dbReference type="Pfam" id="PF03067"/>
    </source>
</evidence>
<dbReference type="Pfam" id="PF03067">
    <property type="entry name" value="LPMO_10"/>
    <property type="match status" value="1"/>
</dbReference>
<evidence type="ECO:0000313" key="6">
    <source>
        <dbReference type="Proteomes" id="UP000242415"/>
    </source>
</evidence>
<dbReference type="InterPro" id="IPR051024">
    <property type="entry name" value="GlcNAc_Chitin_IntDeg"/>
</dbReference>
<keyword evidence="2" id="KW-0472">Membrane</keyword>
<dbReference type="CDD" id="cd21177">
    <property type="entry name" value="LPMO_AA10"/>
    <property type="match status" value="1"/>
</dbReference>
<dbReference type="RefSeq" id="WP_091559953.1">
    <property type="nucleotide sequence ID" value="NZ_FNPH01000009.1"/>
</dbReference>
<protein>
    <submittedName>
        <fullName evidence="5">Chitin-binding protein</fullName>
    </submittedName>
</protein>
<keyword evidence="6" id="KW-1185">Reference proteome</keyword>
<dbReference type="InterPro" id="IPR004302">
    <property type="entry name" value="Cellulose/chitin-bd_N"/>
</dbReference>
<proteinExistence type="predicted"/>
<dbReference type="AlphaFoldDB" id="A0A1H3RS98"/>
<feature type="transmembrane region" description="Helical" evidence="2">
    <location>
        <begin position="266"/>
        <end position="285"/>
    </location>
</feature>
<dbReference type="EMBL" id="FNPH01000009">
    <property type="protein sequence ID" value="SDZ28128.1"/>
    <property type="molecule type" value="Genomic_DNA"/>
</dbReference>
<dbReference type="OrthoDB" id="5179374at2"/>
<dbReference type="Proteomes" id="UP000242415">
    <property type="component" value="Unassembled WGS sequence"/>
</dbReference>
<keyword evidence="1 3" id="KW-0732">Signal</keyword>